<feature type="domain" description="Antitoxin FitA-like ribbon-helix-helix" evidence="1">
    <location>
        <begin position="2"/>
        <end position="38"/>
    </location>
</feature>
<reference evidence="2 3" key="1">
    <citation type="submission" date="2019-11" db="EMBL/GenBank/DDBJ databases">
        <title>Complete genome sequence of Pseudomonas syringae pv. coronafaciens isolate B19001 originated in imported oat cereal.</title>
        <authorList>
            <person name="Kim S.M."/>
            <person name="Lee B.C."/>
            <person name="Seo S.J."/>
            <person name="Lee J.E."/>
            <person name="Choi N.J."/>
            <person name="Park J.H."/>
        </authorList>
    </citation>
    <scope>NUCLEOTIDE SEQUENCE [LARGE SCALE GENOMIC DNA]</scope>
    <source>
        <strain evidence="2 3">B19001</strain>
        <plasmid evidence="2 3">unnamed1</plasmid>
    </source>
</reference>
<dbReference type="AlphaFoldDB" id="A0AAE6UPM0"/>
<protein>
    <recommendedName>
        <fullName evidence="1">Antitoxin FitA-like ribbon-helix-helix domain-containing protein</fullName>
    </recommendedName>
</protein>
<name>A0AAE6UPM0_9PSED</name>
<geneLocation type="plasmid" evidence="2 3">
    <name>unnamed1</name>
</geneLocation>
<proteinExistence type="predicted"/>
<gene>
    <name evidence="2" type="ORF">GMO17_27020</name>
</gene>
<dbReference type="EMBL" id="CP046442">
    <property type="protein sequence ID" value="QGT84792.1"/>
    <property type="molecule type" value="Genomic_DNA"/>
</dbReference>
<keyword evidence="2" id="KW-0614">Plasmid</keyword>
<evidence type="ECO:0000313" key="3">
    <source>
        <dbReference type="Proteomes" id="UP000423413"/>
    </source>
</evidence>
<dbReference type="InterPro" id="IPR010985">
    <property type="entry name" value="Ribbon_hlx_hlx"/>
</dbReference>
<sequence>MARLSVRDFPDDLHQLLLQAAHRNERSLEGETRYGLARYLESLRDSKPEPLSRCQTWQRAAGQRLLQLFERLRKDKVFKWNERSDLPHLALTLGETSPAALLNCVEGIEPLSFDLAKRIVDLYGCSLEWLISGTGTIFPYPEIGDGYHDFFNDALKDSGSTIKLVRLCATDDNESNHSRHDGTLLMFRCKGDSKNISAGYCGRFYLNDRMGGGGDGNLKQFVKFLNGVENVNFAEYNTDVPTGAVELGDHHPNFYLDLTRCSAASWLYPLLAGRSPGSIEWKKGYGYIPQPVV</sequence>
<dbReference type="GO" id="GO:0006355">
    <property type="term" value="P:regulation of DNA-templated transcription"/>
    <property type="evidence" value="ECO:0007669"/>
    <property type="project" value="InterPro"/>
</dbReference>
<dbReference type="Proteomes" id="UP000423413">
    <property type="component" value="Plasmid unnamed1"/>
</dbReference>
<dbReference type="SUPFAM" id="SSF47598">
    <property type="entry name" value="Ribbon-helix-helix"/>
    <property type="match status" value="1"/>
</dbReference>
<organism evidence="2 3">
    <name type="scientific">Pseudomonas coronafaciens pv. coronafaciens</name>
    <dbReference type="NCBI Taxonomy" id="235275"/>
    <lineage>
        <taxon>Bacteria</taxon>
        <taxon>Pseudomonadati</taxon>
        <taxon>Pseudomonadota</taxon>
        <taxon>Gammaproteobacteria</taxon>
        <taxon>Pseudomonadales</taxon>
        <taxon>Pseudomonadaceae</taxon>
        <taxon>Pseudomonas</taxon>
        <taxon>Pseudomonas coronafaciens</taxon>
    </lineage>
</organism>
<dbReference type="RefSeq" id="WP_122356402.1">
    <property type="nucleotide sequence ID" value="NZ_CP046442.1"/>
</dbReference>
<dbReference type="Pfam" id="PF22513">
    <property type="entry name" value="FitA-like_RHH"/>
    <property type="match status" value="1"/>
</dbReference>
<accession>A0AAE6UPM0</accession>
<dbReference type="InterPro" id="IPR053853">
    <property type="entry name" value="FitA-like_RHH"/>
</dbReference>
<evidence type="ECO:0000259" key="1">
    <source>
        <dbReference type="Pfam" id="PF22513"/>
    </source>
</evidence>
<evidence type="ECO:0000313" key="2">
    <source>
        <dbReference type="EMBL" id="QGT84792.1"/>
    </source>
</evidence>